<keyword evidence="7" id="KW-0573">Peptidoglycan synthesis</keyword>
<keyword evidence="5 11" id="KW-0812">Transmembrane</keyword>
<dbReference type="Pfam" id="PF03717">
    <property type="entry name" value="PBP_dimer"/>
    <property type="match status" value="1"/>
</dbReference>
<protein>
    <submittedName>
        <fullName evidence="14">Penicillin-binding protein</fullName>
    </submittedName>
</protein>
<organism evidence="14 15">
    <name type="scientific">Anaerosalibacter bizertensis</name>
    <dbReference type="NCBI Taxonomy" id="932217"/>
    <lineage>
        <taxon>Bacteria</taxon>
        <taxon>Bacillati</taxon>
        <taxon>Bacillota</taxon>
        <taxon>Tissierellia</taxon>
        <taxon>Tissierellales</taxon>
        <taxon>Sporanaerobacteraceae</taxon>
        <taxon>Anaerosalibacter</taxon>
    </lineage>
</organism>
<evidence type="ECO:0000256" key="11">
    <source>
        <dbReference type="SAM" id="Phobius"/>
    </source>
</evidence>
<keyword evidence="10" id="KW-0961">Cell wall biogenesis/degradation</keyword>
<evidence type="ECO:0000256" key="1">
    <source>
        <dbReference type="ARBA" id="ARBA00004167"/>
    </source>
</evidence>
<dbReference type="AlphaFoldDB" id="A0A844FI15"/>
<dbReference type="OrthoDB" id="9757901at2"/>
<evidence type="ECO:0000259" key="13">
    <source>
        <dbReference type="Pfam" id="PF03717"/>
    </source>
</evidence>
<evidence type="ECO:0000313" key="14">
    <source>
        <dbReference type="EMBL" id="MSS43582.1"/>
    </source>
</evidence>
<reference evidence="14 15" key="1">
    <citation type="submission" date="2019-08" db="EMBL/GenBank/DDBJ databases">
        <title>In-depth cultivation of the pig gut microbiome towards novel bacterial diversity and tailored functional studies.</title>
        <authorList>
            <person name="Wylensek D."/>
            <person name="Hitch T.C.A."/>
            <person name="Clavel T."/>
        </authorList>
    </citation>
    <scope>NUCLEOTIDE SEQUENCE [LARGE SCALE GENOMIC DNA]</scope>
    <source>
        <strain evidence="14 15">Med78-601-WT-4W-RMD-3</strain>
    </source>
</reference>
<sequence length="1111" mass="125482">MKFLEKLKDRYNIIILLLSIMFLVLSFRLATLTIVKGDYYRELSDTKRVKEIATTAPRGEIRDRNGVLLAGNKPSFTVQILKDEIKNIEDQNEKNDIILNLIRLLEEDGVDYVDEFPIELNVFQFNDENMNLNENTSAMDAVIDAIAENNLLPQLLDTYYTGNKEEHFKYLTVNKAIHALQNKGMDIPIEARLNEGNVTLQFSENKGIDKWKEENKLSPNVGAKEALLKLIDNDKNIIRNILDHPISRELAFNMLKNKGLVNNIDMVPYSITFDEEYSKQKASLMKSFNSVTKDSKAKDDFINIVLETGIRDLLEKVIEEKDEKDNVIGRVIPGEVLIKKIEEKGEKCPVTFEISKDNKKVVYKFKDKNVSTKLNPLSYLIEQGKKTKAINDMIIDNKVKNAAQELILNNGVNPKISVSEWEYVAINNKNNWYSTFKIPKNSTAKEAFNHLRKKYGIDENLSKYEVRSMLLIYDQLSKQGFRAYEPINIAYGINDITVAKLEENKMNMPGIDVSIEPIRYYPMGNTAAHILGYLGKISQPHEIKQYVEEKKYSPNAIIGKTGVEEKFEEKLKGKDGIKKVEVDVMGNTINVLDEKKPIPGNNLYLTIDSELQKVAEDSLERTLEGIRKGGTYESKWGNYKFGTSKKGRPYINATSGAVVALDVKTGEVLALANYPDYDPNLFATGISSADWASLFPENEEDLLAPRPLYNIAIQTAIQPGSTYKMITGLTALEKGLSPTKTIRDMGYVEFGDKRFGCWIWNNGRGTHGPENLYDALRDSCNYYFYSVTMGKNPRTGEGLGMKVDIEDIVEMSKKFGLSEKTGIEIDIPNESSGGVPDPERKIATTKATLKRDLEQDFKKYIRDGEKLSNAEIKKDIEEIISWTDLEEPLSRGEVYRRLEKMGIDPDKKINGDRESLTDKIKYTYLSQAGWTAADTLNVSIGQGENAYTPIQMANYISILANGGYKNKVTVVDKIKNYDNSKIIYDQKVERERIELKDYEHLEDIKLGMRKVVSEGTARSTFTNFPIPVAAKTGTAQKSGINPATGETYDDFAWFVAFGPYEDPEIAVAVVLFQGGSGGYAGPMARDIIAQYLGLNNQEQKEKQPSTTELGR</sequence>
<dbReference type="EMBL" id="VULR01000009">
    <property type="protein sequence ID" value="MSS43582.1"/>
    <property type="molecule type" value="Genomic_DNA"/>
</dbReference>
<evidence type="ECO:0000256" key="10">
    <source>
        <dbReference type="ARBA" id="ARBA00023316"/>
    </source>
</evidence>
<dbReference type="Gene3D" id="3.90.1310.10">
    <property type="entry name" value="Penicillin-binding protein 2a (Domain 2)"/>
    <property type="match status" value="2"/>
</dbReference>
<dbReference type="InterPro" id="IPR005311">
    <property type="entry name" value="PBP_dimer"/>
</dbReference>
<dbReference type="SUPFAM" id="SSF56519">
    <property type="entry name" value="Penicillin binding protein dimerisation domain"/>
    <property type="match status" value="2"/>
</dbReference>
<comment type="caution">
    <text evidence="14">The sequence shown here is derived from an EMBL/GenBank/DDBJ whole genome shotgun (WGS) entry which is preliminary data.</text>
</comment>
<dbReference type="PANTHER" id="PTHR30627:SF2">
    <property type="entry name" value="PEPTIDOGLYCAN D,D-TRANSPEPTIDASE MRDA"/>
    <property type="match status" value="1"/>
</dbReference>
<evidence type="ECO:0000259" key="12">
    <source>
        <dbReference type="Pfam" id="PF00905"/>
    </source>
</evidence>
<dbReference type="GO" id="GO:0009252">
    <property type="term" value="P:peptidoglycan biosynthetic process"/>
    <property type="evidence" value="ECO:0007669"/>
    <property type="project" value="UniProtKB-KW"/>
</dbReference>
<dbReference type="PANTHER" id="PTHR30627">
    <property type="entry name" value="PEPTIDOGLYCAN D,D-TRANSPEPTIDASE"/>
    <property type="match status" value="1"/>
</dbReference>
<evidence type="ECO:0000256" key="6">
    <source>
        <dbReference type="ARBA" id="ARBA00022960"/>
    </source>
</evidence>
<dbReference type="GO" id="GO:0071972">
    <property type="term" value="F:peptidoglycan L,D-transpeptidase activity"/>
    <property type="evidence" value="ECO:0007669"/>
    <property type="project" value="TreeGrafter"/>
</dbReference>
<dbReference type="GO" id="GO:0071555">
    <property type="term" value="P:cell wall organization"/>
    <property type="evidence" value="ECO:0007669"/>
    <property type="project" value="UniProtKB-KW"/>
</dbReference>
<feature type="transmembrane region" description="Helical" evidence="11">
    <location>
        <begin position="12"/>
        <end position="35"/>
    </location>
</feature>
<evidence type="ECO:0000256" key="8">
    <source>
        <dbReference type="ARBA" id="ARBA00022989"/>
    </source>
</evidence>
<evidence type="ECO:0000256" key="5">
    <source>
        <dbReference type="ARBA" id="ARBA00022692"/>
    </source>
</evidence>
<keyword evidence="8 11" id="KW-1133">Transmembrane helix</keyword>
<accession>A0A844FI15</accession>
<dbReference type="Proteomes" id="UP000462760">
    <property type="component" value="Unassembled WGS sequence"/>
</dbReference>
<evidence type="ECO:0000256" key="2">
    <source>
        <dbReference type="ARBA" id="ARBA00004236"/>
    </source>
</evidence>
<dbReference type="InterPro" id="IPR001460">
    <property type="entry name" value="PCN-bd_Tpept"/>
</dbReference>
<dbReference type="InterPro" id="IPR050515">
    <property type="entry name" value="Beta-lactam/transpept"/>
</dbReference>
<keyword evidence="6" id="KW-0133">Cell shape</keyword>
<dbReference type="SUPFAM" id="SSF56601">
    <property type="entry name" value="beta-lactamase/transpeptidase-like"/>
    <property type="match status" value="1"/>
</dbReference>
<evidence type="ECO:0000256" key="7">
    <source>
        <dbReference type="ARBA" id="ARBA00022984"/>
    </source>
</evidence>
<evidence type="ECO:0000256" key="3">
    <source>
        <dbReference type="ARBA" id="ARBA00007171"/>
    </source>
</evidence>
<evidence type="ECO:0000256" key="4">
    <source>
        <dbReference type="ARBA" id="ARBA00022475"/>
    </source>
</evidence>
<name>A0A844FI15_9FIRM</name>
<dbReference type="GO" id="GO:0008658">
    <property type="term" value="F:penicillin binding"/>
    <property type="evidence" value="ECO:0007669"/>
    <property type="project" value="InterPro"/>
</dbReference>
<comment type="similarity">
    <text evidence="3">Belongs to the transpeptidase family.</text>
</comment>
<dbReference type="Gene3D" id="3.40.710.10">
    <property type="entry name" value="DD-peptidase/beta-lactamase superfamily"/>
    <property type="match status" value="1"/>
</dbReference>
<evidence type="ECO:0000256" key="9">
    <source>
        <dbReference type="ARBA" id="ARBA00023136"/>
    </source>
</evidence>
<dbReference type="RefSeq" id="WP_154484265.1">
    <property type="nucleotide sequence ID" value="NZ_VULR01000009.1"/>
</dbReference>
<feature type="domain" description="Penicillin-binding protein transpeptidase" evidence="12">
    <location>
        <begin position="928"/>
        <end position="1088"/>
    </location>
</feature>
<dbReference type="InterPro" id="IPR036138">
    <property type="entry name" value="PBP_dimer_sf"/>
</dbReference>
<feature type="domain" description="Penicillin-binding protein transpeptidase" evidence="12">
    <location>
        <begin position="656"/>
        <end position="840"/>
    </location>
</feature>
<keyword evidence="4" id="KW-1003">Cell membrane</keyword>
<evidence type="ECO:0000313" key="15">
    <source>
        <dbReference type="Proteomes" id="UP000462760"/>
    </source>
</evidence>
<dbReference type="GO" id="GO:0008360">
    <property type="term" value="P:regulation of cell shape"/>
    <property type="evidence" value="ECO:0007669"/>
    <property type="project" value="UniProtKB-KW"/>
</dbReference>
<gene>
    <name evidence="14" type="ORF">FYJ27_07565</name>
</gene>
<comment type="subcellular location">
    <subcellularLocation>
        <location evidence="2">Cell membrane</location>
    </subcellularLocation>
    <subcellularLocation>
        <location evidence="1">Membrane</location>
        <topology evidence="1">Single-pass membrane protein</topology>
    </subcellularLocation>
</comment>
<dbReference type="InterPro" id="IPR012338">
    <property type="entry name" value="Beta-lactam/transpept-like"/>
</dbReference>
<proteinExistence type="inferred from homology"/>
<feature type="domain" description="Penicillin-binding protein dimerisation" evidence="13">
    <location>
        <begin position="54"/>
        <end position="591"/>
    </location>
</feature>
<dbReference type="GO" id="GO:0005886">
    <property type="term" value="C:plasma membrane"/>
    <property type="evidence" value="ECO:0007669"/>
    <property type="project" value="UniProtKB-SubCell"/>
</dbReference>
<dbReference type="Pfam" id="PF00905">
    <property type="entry name" value="Transpeptidase"/>
    <property type="match status" value="2"/>
</dbReference>
<keyword evidence="9 11" id="KW-0472">Membrane</keyword>